<comment type="caution">
    <text evidence="2">The sequence shown here is derived from an EMBL/GenBank/DDBJ whole genome shotgun (WGS) entry which is preliminary data.</text>
</comment>
<feature type="chain" id="PRO_5045446271" evidence="1">
    <location>
        <begin position="23"/>
        <end position="176"/>
    </location>
</feature>
<keyword evidence="1" id="KW-0732">Signal</keyword>
<evidence type="ECO:0000256" key="1">
    <source>
        <dbReference type="SAM" id="SignalP"/>
    </source>
</evidence>
<gene>
    <name evidence="2" type="ORF">NOF53_05470</name>
</gene>
<evidence type="ECO:0000313" key="3">
    <source>
        <dbReference type="Proteomes" id="UP001524501"/>
    </source>
</evidence>
<evidence type="ECO:0000313" key="2">
    <source>
        <dbReference type="EMBL" id="MCQ4118627.1"/>
    </source>
</evidence>
<proteinExistence type="predicted"/>
<protein>
    <submittedName>
        <fullName evidence="2">Uncharacterized protein</fullName>
    </submittedName>
</protein>
<dbReference type="EMBL" id="JANFQF010000003">
    <property type="protein sequence ID" value="MCQ4118627.1"/>
    <property type="molecule type" value="Genomic_DNA"/>
</dbReference>
<dbReference type="Proteomes" id="UP001524501">
    <property type="component" value="Unassembled WGS sequence"/>
</dbReference>
<dbReference type="RefSeq" id="WP_255966205.1">
    <property type="nucleotide sequence ID" value="NZ_JANFQF010000003.1"/>
</dbReference>
<name>A0ABT1Q8Q2_9NOCA</name>
<keyword evidence="3" id="KW-1185">Reference proteome</keyword>
<accession>A0ABT1Q8Q2</accession>
<reference evidence="2 3" key="1">
    <citation type="submission" date="2022-07" db="EMBL/GenBank/DDBJ databases">
        <title>Degradation activity of malathion, p-nitrophenol and potential low-temperature adaptation strategy of Rhodococcus sp. FXJ9.536.</title>
        <authorList>
            <person name="Huang J."/>
            <person name="Huang Y."/>
        </authorList>
    </citation>
    <scope>NUCLEOTIDE SEQUENCE [LARGE SCALE GENOMIC DNA]</scope>
    <source>
        <strain evidence="2 3">FXJ9.536</strain>
    </source>
</reference>
<organism evidence="2 3">
    <name type="scientific">Rhodococcus tibetensis</name>
    <dbReference type="NCBI Taxonomy" id="2965064"/>
    <lineage>
        <taxon>Bacteria</taxon>
        <taxon>Bacillati</taxon>
        <taxon>Actinomycetota</taxon>
        <taxon>Actinomycetes</taxon>
        <taxon>Mycobacteriales</taxon>
        <taxon>Nocardiaceae</taxon>
        <taxon>Rhodococcus</taxon>
    </lineage>
</organism>
<feature type="signal peptide" evidence="1">
    <location>
        <begin position="1"/>
        <end position="22"/>
    </location>
</feature>
<sequence length="176" mass="19175">MRSASWMSAVVGALSVAAAATAWRRANLADQARRAAEYERDAALEQVAEMMRTARGAQRTFPDPQNVDFHVRRIRGSIDRFRLRNAGAKPATNVRFVIDPEDQKNRRVPTPQWLGDAPVTLLPNQCADFAASALSLVAGSWRIVFPAFVTVLCDEGDTPVQIDLPTAVVAEDGSIG</sequence>